<gene>
    <name evidence="3" type="ORF">PGTG_04590</name>
</gene>
<dbReference type="InParanoid" id="E3K2R5"/>
<name>E3K2R5_PUCGT</name>
<dbReference type="VEuPathDB" id="FungiDB:PGTG_04590"/>
<dbReference type="RefSeq" id="XP_003323053.2">
    <property type="nucleotide sequence ID" value="XM_003323005.2"/>
</dbReference>
<dbReference type="GeneID" id="10536487"/>
<feature type="region of interest" description="Disordered" evidence="1">
    <location>
        <begin position="79"/>
        <end position="138"/>
    </location>
</feature>
<feature type="signal peptide" evidence="2">
    <location>
        <begin position="1"/>
        <end position="24"/>
    </location>
</feature>
<feature type="region of interest" description="Disordered" evidence="1">
    <location>
        <begin position="170"/>
        <end position="190"/>
    </location>
</feature>
<feature type="chain" id="PRO_5003173495" evidence="2">
    <location>
        <begin position="25"/>
        <end position="637"/>
    </location>
</feature>
<dbReference type="OrthoDB" id="10274686at2759"/>
<keyword evidence="2" id="KW-0732">Signal</keyword>
<evidence type="ECO:0000256" key="1">
    <source>
        <dbReference type="SAM" id="MobiDB-lite"/>
    </source>
</evidence>
<evidence type="ECO:0000313" key="4">
    <source>
        <dbReference type="Proteomes" id="UP000008783"/>
    </source>
</evidence>
<protein>
    <submittedName>
        <fullName evidence="3">Uncharacterized protein</fullName>
    </submittedName>
</protein>
<accession>E3K2R5</accession>
<feature type="compositionally biased region" description="Polar residues" evidence="1">
    <location>
        <begin position="93"/>
        <end position="121"/>
    </location>
</feature>
<dbReference type="Proteomes" id="UP000008783">
    <property type="component" value="Unassembled WGS sequence"/>
</dbReference>
<reference evidence="4" key="2">
    <citation type="journal article" date="2011" name="Proc. Natl. Acad. Sci. U.S.A.">
        <title>Obligate biotrophy features unraveled by the genomic analysis of rust fungi.</title>
        <authorList>
            <person name="Duplessis S."/>
            <person name="Cuomo C.A."/>
            <person name="Lin Y.-C."/>
            <person name="Aerts A."/>
            <person name="Tisserant E."/>
            <person name="Veneault-Fourrey C."/>
            <person name="Joly D.L."/>
            <person name="Hacquard S."/>
            <person name="Amselem J."/>
            <person name="Cantarel B.L."/>
            <person name="Chiu R."/>
            <person name="Coutinho P.M."/>
            <person name="Feau N."/>
            <person name="Field M."/>
            <person name="Frey P."/>
            <person name="Gelhaye E."/>
            <person name="Goldberg J."/>
            <person name="Grabherr M.G."/>
            <person name="Kodira C.D."/>
            <person name="Kohler A."/>
            <person name="Kuees U."/>
            <person name="Lindquist E.A."/>
            <person name="Lucas S.M."/>
            <person name="Mago R."/>
            <person name="Mauceli E."/>
            <person name="Morin E."/>
            <person name="Murat C."/>
            <person name="Pangilinan J.L."/>
            <person name="Park R."/>
            <person name="Pearson M."/>
            <person name="Quesneville H."/>
            <person name="Rouhier N."/>
            <person name="Sakthikumar S."/>
            <person name="Salamov A.A."/>
            <person name="Schmutz J."/>
            <person name="Selles B."/>
            <person name="Shapiro H."/>
            <person name="Tanguay P."/>
            <person name="Tuskan G.A."/>
            <person name="Henrissat B."/>
            <person name="Van de Peer Y."/>
            <person name="Rouze P."/>
            <person name="Ellis J.G."/>
            <person name="Dodds P.N."/>
            <person name="Schein J.E."/>
            <person name="Zhong S."/>
            <person name="Hamelin R.C."/>
            <person name="Grigoriev I.V."/>
            <person name="Szabo L.J."/>
            <person name="Martin F."/>
        </authorList>
    </citation>
    <scope>NUCLEOTIDE SEQUENCE [LARGE SCALE GENOMIC DNA]</scope>
    <source>
        <strain evidence="4">CRL 75-36-700-3 / race SCCL</strain>
    </source>
</reference>
<reference key="1">
    <citation type="submission" date="2007-01" db="EMBL/GenBank/DDBJ databases">
        <title>The Genome Sequence of Puccinia graminis f. sp. tritici Strain CRL 75-36-700-3.</title>
        <authorList>
            <consortium name="The Broad Institute Genome Sequencing Platform"/>
            <person name="Birren B."/>
            <person name="Lander E."/>
            <person name="Galagan J."/>
            <person name="Nusbaum C."/>
            <person name="Devon K."/>
            <person name="Cuomo C."/>
            <person name="Jaffe D."/>
            <person name="Butler J."/>
            <person name="Alvarez P."/>
            <person name="Gnerre S."/>
            <person name="Grabherr M."/>
            <person name="Mauceli E."/>
            <person name="Brockman W."/>
            <person name="Young S."/>
            <person name="LaButti K."/>
            <person name="Sykes S."/>
            <person name="DeCaprio D."/>
            <person name="Crawford M."/>
            <person name="Koehrsen M."/>
            <person name="Engels R."/>
            <person name="Montgomery P."/>
            <person name="Pearson M."/>
            <person name="Howarth C."/>
            <person name="Larson L."/>
            <person name="White J."/>
            <person name="Zeng Q."/>
            <person name="Kodira C."/>
            <person name="Yandava C."/>
            <person name="Alvarado L."/>
            <person name="O'Leary S."/>
            <person name="Szabo L."/>
            <person name="Dean R."/>
            <person name="Schein J."/>
        </authorList>
    </citation>
    <scope>NUCLEOTIDE SEQUENCE</scope>
    <source>
        <strain>CRL 75-36-700-3</strain>
    </source>
</reference>
<feature type="compositionally biased region" description="Polar residues" evidence="1">
    <location>
        <begin position="170"/>
        <end position="179"/>
    </location>
</feature>
<proteinExistence type="predicted"/>
<dbReference type="EMBL" id="DS178270">
    <property type="protein sequence ID" value="EFP78634.2"/>
    <property type="molecule type" value="Genomic_DNA"/>
</dbReference>
<dbReference type="AlphaFoldDB" id="E3K2R5"/>
<dbReference type="HOGENOM" id="CLU_430282_0_0_1"/>
<sequence>MSRNLNPCWFTHQLLLLWILLVLGSQLIHPASMTTLSESTCCNQDQGFSRSGFSAVGSTQEKTLLSGCKRESNFKQGNASIPHEEASKGEPFPQTSSTTDQTISNQFRESWSPVESSNSQVGVDVVKDGPSNSIRHSKQKNKMMISIPQKDYFSNMIPLEQVFGKKQTLQNGGFTSSTRKQNKKIRNSELTKTVPIDSALGNTDQSLSEVSKAYVGEVWGNETVSRWERKQILYLMSRIVNHLKISDKEAHSGIVSSISEDDYLELRRHWELSPTGILEAEKEVCRILKNPEGARRVSSFRRLLHRHAIASNWKNLAVPQLRNLSLRSHLMLVEKYDLQWRFGMADDPRFVRDTPGFSIIGWQPDSKFFVGRYDLSWCLNIVFGEHEGRRRRELNSYLLYRKYRKEWWPALLGKDSGRLGLDVLGVLKVGDALQLGEKHFKPEDPSFMDLDAAFSQTLQVVADTQRPLPWAESSERAWLLAIYGDHYRERLQKLSHLMLESEMTSHPKTMGAIKNLIGRQASIAENCRVGYELLWCEMGLELKALPKLIQNRTQEDLHTPDAHDWILSQLMEVDKDLYKKWLLSLDVSYKFKAPFPTLSWSEKISRLAETCTHKFFRMIWLAMWKVINYRSKGKRSR</sequence>
<keyword evidence="4" id="KW-1185">Reference proteome</keyword>
<evidence type="ECO:0000256" key="2">
    <source>
        <dbReference type="SAM" id="SignalP"/>
    </source>
</evidence>
<organism evidence="3 4">
    <name type="scientific">Puccinia graminis f. sp. tritici (strain CRL 75-36-700-3 / race SCCL)</name>
    <name type="common">Black stem rust fungus</name>
    <dbReference type="NCBI Taxonomy" id="418459"/>
    <lineage>
        <taxon>Eukaryota</taxon>
        <taxon>Fungi</taxon>
        <taxon>Dikarya</taxon>
        <taxon>Basidiomycota</taxon>
        <taxon>Pucciniomycotina</taxon>
        <taxon>Pucciniomycetes</taxon>
        <taxon>Pucciniales</taxon>
        <taxon>Pucciniaceae</taxon>
        <taxon>Puccinia</taxon>
    </lineage>
</organism>
<evidence type="ECO:0000313" key="3">
    <source>
        <dbReference type="EMBL" id="EFP78634.2"/>
    </source>
</evidence>
<dbReference type="KEGG" id="pgr:PGTG_04590"/>